<sequence length="173" mass="17921">MENSLRNDFLSAMSRACCTVNIVTTDGPAGRSGATVSAMSSVSADGAAPTLLVCLHQNSATAQAIRDNGGFCVNVLRDSQSAISDRFAGRLDTIDGKFAGAIWETGSTGAPRLNGGLVSFDCRVASEQKIGTHHVFIGEVVAISEADEGLPLIYSGRAYGRPARLDTAHGCTA</sequence>
<dbReference type="InterPro" id="IPR002563">
    <property type="entry name" value="Flavin_Rdtase-like_dom"/>
</dbReference>
<dbReference type="AlphaFoldDB" id="A0AAJ1C0K6"/>
<dbReference type="Proteomes" id="UP001155380">
    <property type="component" value="Unassembled WGS sequence"/>
</dbReference>
<keyword evidence="1" id="KW-0560">Oxidoreductase</keyword>
<proteinExistence type="predicted"/>
<keyword evidence="5" id="KW-1185">Reference proteome</keyword>
<name>A0AAJ1C0K6_9HYPH</name>
<dbReference type="PANTHER" id="PTHR30466">
    <property type="entry name" value="FLAVIN REDUCTASE"/>
    <property type="match status" value="1"/>
</dbReference>
<evidence type="ECO:0000313" key="5">
    <source>
        <dbReference type="Proteomes" id="UP001155079"/>
    </source>
</evidence>
<evidence type="ECO:0000256" key="1">
    <source>
        <dbReference type="ARBA" id="ARBA00023002"/>
    </source>
</evidence>
<dbReference type="RefSeq" id="WP_250913122.1">
    <property type="nucleotide sequence ID" value="NZ_JAMQAY010000012.1"/>
</dbReference>
<dbReference type="Proteomes" id="UP001155079">
    <property type="component" value="Unassembled WGS sequence"/>
</dbReference>
<dbReference type="InterPro" id="IPR012349">
    <property type="entry name" value="Split_barrel_FMN-bd"/>
</dbReference>
<gene>
    <name evidence="3" type="ORF">NBH20_22970</name>
    <name evidence="4" type="ORF">NBH21_22940</name>
</gene>
<comment type="caution">
    <text evidence="4">The sequence shown here is derived from an EMBL/GenBank/DDBJ whole genome shotgun (WGS) entry which is preliminary data.</text>
</comment>
<organism evidence="4 6">
    <name type="scientific">Ciceribacter sichuanensis</name>
    <dbReference type="NCBI Taxonomy" id="2949647"/>
    <lineage>
        <taxon>Bacteria</taxon>
        <taxon>Pseudomonadati</taxon>
        <taxon>Pseudomonadota</taxon>
        <taxon>Alphaproteobacteria</taxon>
        <taxon>Hyphomicrobiales</taxon>
        <taxon>Rhizobiaceae</taxon>
        <taxon>Ciceribacter</taxon>
    </lineage>
</organism>
<dbReference type="PANTHER" id="PTHR30466:SF1">
    <property type="entry name" value="FMN REDUCTASE (NADH) RUTF"/>
    <property type="match status" value="1"/>
</dbReference>
<dbReference type="GO" id="GO:0042602">
    <property type="term" value="F:riboflavin reductase (NADPH) activity"/>
    <property type="evidence" value="ECO:0007669"/>
    <property type="project" value="TreeGrafter"/>
</dbReference>
<reference evidence="4 5" key="1">
    <citation type="submission" date="2022-06" db="EMBL/GenBank/DDBJ databases">
        <authorList>
            <person name="Sun Q."/>
        </authorList>
    </citation>
    <scope>NUCLEOTIDE SEQUENCE</scope>
    <source>
        <strain evidence="4">S101</strain>
        <strain evidence="3 5">S153</strain>
    </source>
</reference>
<dbReference type="InterPro" id="IPR050268">
    <property type="entry name" value="NADH-dep_flavin_reductase"/>
</dbReference>
<evidence type="ECO:0000313" key="4">
    <source>
        <dbReference type="EMBL" id="MCO5959636.1"/>
    </source>
</evidence>
<dbReference type="SMART" id="SM00903">
    <property type="entry name" value="Flavin_Reduct"/>
    <property type="match status" value="1"/>
</dbReference>
<dbReference type="EMBL" id="JAMXLX010000010">
    <property type="protein sequence ID" value="MCO5959636.1"/>
    <property type="molecule type" value="Genomic_DNA"/>
</dbReference>
<dbReference type="GO" id="GO:0010181">
    <property type="term" value="F:FMN binding"/>
    <property type="evidence" value="ECO:0007669"/>
    <property type="project" value="InterPro"/>
</dbReference>
<dbReference type="Gene3D" id="2.30.110.10">
    <property type="entry name" value="Electron Transport, Fmn-binding Protein, Chain A"/>
    <property type="match status" value="1"/>
</dbReference>
<dbReference type="GO" id="GO:0006208">
    <property type="term" value="P:pyrimidine nucleobase catabolic process"/>
    <property type="evidence" value="ECO:0007669"/>
    <property type="project" value="TreeGrafter"/>
</dbReference>
<dbReference type="Pfam" id="PF01613">
    <property type="entry name" value="Flavin_Reduct"/>
    <property type="match status" value="1"/>
</dbReference>
<evidence type="ECO:0000313" key="6">
    <source>
        <dbReference type="Proteomes" id="UP001155380"/>
    </source>
</evidence>
<dbReference type="SUPFAM" id="SSF50475">
    <property type="entry name" value="FMN-binding split barrel"/>
    <property type="match status" value="1"/>
</dbReference>
<evidence type="ECO:0000313" key="3">
    <source>
        <dbReference type="EMBL" id="MCM2404045.1"/>
    </source>
</evidence>
<protein>
    <submittedName>
        <fullName evidence="4">Flavin reductase family protein</fullName>
    </submittedName>
</protein>
<dbReference type="EMBL" id="JAMQAY010000012">
    <property type="protein sequence ID" value="MCM2404045.1"/>
    <property type="molecule type" value="Genomic_DNA"/>
</dbReference>
<feature type="domain" description="Flavin reductase like" evidence="2">
    <location>
        <begin position="13"/>
        <end position="161"/>
    </location>
</feature>
<evidence type="ECO:0000259" key="2">
    <source>
        <dbReference type="SMART" id="SM00903"/>
    </source>
</evidence>
<accession>A0AAJ1C0K6</accession>